<gene>
    <name evidence="4" type="primary">rpl13</name>
    <name evidence="6" type="ORF">ENG09_00365</name>
    <name evidence="7" type="ORF">ENI32_01750</name>
    <name evidence="8" type="ORF">SBU_000128</name>
</gene>
<dbReference type="GO" id="GO:0006412">
    <property type="term" value="P:translation"/>
    <property type="evidence" value="ECO:0007669"/>
    <property type="project" value="UniProtKB-UniRule"/>
</dbReference>
<name>A0A1F2P6U3_9EURY</name>
<dbReference type="SUPFAM" id="SSF52161">
    <property type="entry name" value="Ribosomal protein L13"/>
    <property type="match status" value="1"/>
</dbReference>
<dbReference type="EMBL" id="LYOR01000001">
    <property type="protein sequence ID" value="OFV66835.1"/>
    <property type="molecule type" value="Genomic_DNA"/>
</dbReference>
<evidence type="ECO:0000256" key="3">
    <source>
        <dbReference type="ARBA" id="ARBA00023274"/>
    </source>
</evidence>
<comment type="subunit">
    <text evidence="4">Part of the 50S ribosomal subunit.</text>
</comment>
<dbReference type="InterPro" id="IPR023563">
    <property type="entry name" value="Ribosomal_uL13_CS"/>
</dbReference>
<dbReference type="PANTHER" id="PTHR11545:SF3">
    <property type="entry name" value="LARGE RIBOSOMAL SUBUNIT PROTEIN UL13"/>
    <property type="match status" value="1"/>
</dbReference>
<keyword evidence="9" id="KW-1185">Reference proteome</keyword>
<dbReference type="InterPro" id="IPR005823">
    <property type="entry name" value="Ribosomal_uL13_bac-type"/>
</dbReference>
<dbReference type="Gene3D" id="3.90.1180.10">
    <property type="entry name" value="Ribosomal protein L13"/>
    <property type="match status" value="1"/>
</dbReference>
<evidence type="ECO:0000256" key="4">
    <source>
        <dbReference type="HAMAP-Rule" id="MF_01366"/>
    </source>
</evidence>
<proteinExistence type="inferred from homology"/>
<keyword evidence="2 4" id="KW-0689">Ribosomal protein</keyword>
<dbReference type="NCBIfam" id="NF005004">
    <property type="entry name" value="PRK06394.1"/>
    <property type="match status" value="1"/>
</dbReference>
<dbReference type="Proteomes" id="UP000185779">
    <property type="component" value="Unassembled WGS sequence"/>
</dbReference>
<comment type="function">
    <text evidence="4">This protein is one of the early assembly proteins of the 50S ribosomal subunit, although it is not seen to bind rRNA by itself. It is important during the early stages of 50S assembly.</text>
</comment>
<dbReference type="PATRIC" id="fig|1839936.3.peg.128"/>
<protein>
    <recommendedName>
        <fullName evidence="4">Large ribosomal subunit protein uL13</fullName>
    </recommendedName>
</protein>
<dbReference type="PIRSF" id="PIRSF002181">
    <property type="entry name" value="Ribosomal_L13"/>
    <property type="match status" value="1"/>
</dbReference>
<organism evidence="8 9">
    <name type="scientific">Candidatus Syntropharchaeum butanivorans</name>
    <dbReference type="NCBI Taxonomy" id="1839936"/>
    <lineage>
        <taxon>Archaea</taxon>
        <taxon>Methanobacteriati</taxon>
        <taxon>Methanobacteriota</taxon>
        <taxon>Stenosarchaea group</taxon>
        <taxon>Methanomicrobia</taxon>
        <taxon>Methanosarcinales</taxon>
        <taxon>ANME-2 cluster</taxon>
        <taxon>Candidatus Syntropharchaeum</taxon>
    </lineage>
</organism>
<accession>A0A1F2P6U3</accession>
<keyword evidence="3 4" id="KW-0687">Ribonucleoprotein</keyword>
<dbReference type="InterPro" id="IPR005822">
    <property type="entry name" value="Ribosomal_uL13"/>
</dbReference>
<dbReference type="Pfam" id="PF00572">
    <property type="entry name" value="Ribosomal_L13"/>
    <property type="match status" value="1"/>
</dbReference>
<dbReference type="GO" id="GO:0003735">
    <property type="term" value="F:structural constituent of ribosome"/>
    <property type="evidence" value="ECO:0007669"/>
    <property type="project" value="UniProtKB-UniRule"/>
</dbReference>
<dbReference type="GO" id="GO:0022625">
    <property type="term" value="C:cytosolic large ribosomal subunit"/>
    <property type="evidence" value="ECO:0007669"/>
    <property type="project" value="UniProtKB-UniRule"/>
</dbReference>
<evidence type="ECO:0000256" key="2">
    <source>
        <dbReference type="ARBA" id="ARBA00022980"/>
    </source>
</evidence>
<evidence type="ECO:0000313" key="8">
    <source>
        <dbReference type="EMBL" id="OFV66835.1"/>
    </source>
</evidence>
<reference evidence="8 9" key="1">
    <citation type="submission" date="2016-05" db="EMBL/GenBank/DDBJ databases">
        <title>Microbial consortia oxidize butane by reversing methanogenesis.</title>
        <authorList>
            <person name="Laso-Perez R."/>
            <person name="Richter M."/>
            <person name="Wegener G."/>
            <person name="Musat F."/>
        </authorList>
    </citation>
    <scope>NUCLEOTIDE SEQUENCE [LARGE SCALE GENOMIC DNA]</scope>
    <source>
        <strain evidence="8">BOX1</strain>
    </source>
</reference>
<comment type="caution">
    <text evidence="8">The sequence shown here is derived from an EMBL/GenBank/DDBJ whole genome shotgun (WGS) entry which is preliminary data.</text>
</comment>
<evidence type="ECO:0000256" key="1">
    <source>
        <dbReference type="ARBA" id="ARBA00006227"/>
    </source>
</evidence>
<comment type="similarity">
    <text evidence="1 4 5">Belongs to the universal ribosomal protein uL13 family.</text>
</comment>
<dbReference type="EMBL" id="DRIE01000029">
    <property type="protein sequence ID" value="HEC56599.1"/>
    <property type="molecule type" value="Genomic_DNA"/>
</dbReference>
<dbReference type="InterPro" id="IPR036899">
    <property type="entry name" value="Ribosomal_uL13_sf"/>
</dbReference>
<dbReference type="EMBL" id="DQZR01000016">
    <property type="protein sequence ID" value="HDM35693.1"/>
    <property type="molecule type" value="Genomic_DNA"/>
</dbReference>
<dbReference type="CDD" id="cd00392">
    <property type="entry name" value="Ribosomal_L13"/>
    <property type="match status" value="1"/>
</dbReference>
<dbReference type="GO" id="GO:0017148">
    <property type="term" value="P:negative regulation of translation"/>
    <property type="evidence" value="ECO:0007669"/>
    <property type="project" value="TreeGrafter"/>
</dbReference>
<reference evidence="6" key="2">
    <citation type="journal article" date="2020" name="mSystems">
        <title>Genome- and Community-Level Interaction Insights into Carbon Utilization and Element Cycling Functions of Hydrothermarchaeota in Hydrothermal Sediment.</title>
        <authorList>
            <person name="Zhou Z."/>
            <person name="Liu Y."/>
            <person name="Xu W."/>
            <person name="Pan J."/>
            <person name="Luo Z.H."/>
            <person name="Li M."/>
        </authorList>
    </citation>
    <scope>NUCLEOTIDE SEQUENCE [LARGE SCALE GENOMIC DNA]</scope>
    <source>
        <strain evidence="6">HyVt-185</strain>
        <strain evidence="7">HyVt-386</strain>
    </source>
</reference>
<dbReference type="PROSITE" id="PS00783">
    <property type="entry name" value="RIBOSOMAL_L13"/>
    <property type="match status" value="1"/>
</dbReference>
<dbReference type="NCBIfam" id="TIGR01077">
    <property type="entry name" value="L13_A_E"/>
    <property type="match status" value="1"/>
</dbReference>
<evidence type="ECO:0000256" key="5">
    <source>
        <dbReference type="RuleBase" id="RU003877"/>
    </source>
</evidence>
<evidence type="ECO:0000313" key="6">
    <source>
        <dbReference type="EMBL" id="HDM35693.1"/>
    </source>
</evidence>
<dbReference type="STRING" id="1839936.SBU_000128"/>
<dbReference type="AlphaFoldDB" id="A0A1F2P6U3"/>
<sequence>MLKDATVIDADGLILGRLASCTAKRLLEGESIVIVNAEKAIISGSKRRIFEDYRIMRERGSKEKGPYFPRMPDQILKRTIRGMLPYKRKRGREALSRLRVYIGVPSDYKDANFTTIEEASSTRLSSFRYVRLGEVAKKLGAKFEEE</sequence>
<dbReference type="HAMAP" id="MF_01366">
    <property type="entry name" value="Ribosomal_uL13"/>
    <property type="match status" value="1"/>
</dbReference>
<evidence type="ECO:0000313" key="9">
    <source>
        <dbReference type="Proteomes" id="UP000185779"/>
    </source>
</evidence>
<dbReference type="PANTHER" id="PTHR11545">
    <property type="entry name" value="RIBOSOMAL PROTEIN L13"/>
    <property type="match status" value="1"/>
</dbReference>
<dbReference type="Proteomes" id="UP000885863">
    <property type="component" value="Unassembled WGS sequence"/>
</dbReference>
<dbReference type="Proteomes" id="UP000885936">
    <property type="component" value="Unassembled WGS sequence"/>
</dbReference>
<dbReference type="InterPro" id="IPR005755">
    <property type="entry name" value="Ribosomal_uL13_euk/arc"/>
</dbReference>
<dbReference type="GO" id="GO:0003729">
    <property type="term" value="F:mRNA binding"/>
    <property type="evidence" value="ECO:0007669"/>
    <property type="project" value="TreeGrafter"/>
</dbReference>
<evidence type="ECO:0000313" key="7">
    <source>
        <dbReference type="EMBL" id="HEC56599.1"/>
    </source>
</evidence>